<dbReference type="Proteomes" id="UP000295122">
    <property type="component" value="Unassembled WGS sequence"/>
</dbReference>
<organism evidence="2 3">
    <name type="scientific">Enterovirga rhinocerotis</name>
    <dbReference type="NCBI Taxonomy" id="1339210"/>
    <lineage>
        <taxon>Bacteria</taxon>
        <taxon>Pseudomonadati</taxon>
        <taxon>Pseudomonadota</taxon>
        <taxon>Alphaproteobacteria</taxon>
        <taxon>Hyphomicrobiales</taxon>
        <taxon>Methylobacteriaceae</taxon>
        <taxon>Enterovirga</taxon>
    </lineage>
</organism>
<dbReference type="InterPro" id="IPR002925">
    <property type="entry name" value="Dienelactn_hydro"/>
</dbReference>
<dbReference type="Pfam" id="PF01738">
    <property type="entry name" value="DLH"/>
    <property type="match status" value="1"/>
</dbReference>
<accession>A0A4R7BIW6</accession>
<keyword evidence="3" id="KW-1185">Reference proteome</keyword>
<reference evidence="2 3" key="1">
    <citation type="submission" date="2019-03" db="EMBL/GenBank/DDBJ databases">
        <title>Genomic Encyclopedia of Type Strains, Phase IV (KMG-IV): sequencing the most valuable type-strain genomes for metagenomic binning, comparative biology and taxonomic classification.</title>
        <authorList>
            <person name="Goeker M."/>
        </authorList>
    </citation>
    <scope>NUCLEOTIDE SEQUENCE [LARGE SCALE GENOMIC DNA]</scope>
    <source>
        <strain evidence="2 3">DSM 25903</strain>
    </source>
</reference>
<evidence type="ECO:0000313" key="3">
    <source>
        <dbReference type="Proteomes" id="UP000295122"/>
    </source>
</evidence>
<dbReference type="Gene3D" id="3.40.50.1820">
    <property type="entry name" value="alpha/beta hydrolase"/>
    <property type="match status" value="1"/>
</dbReference>
<dbReference type="EMBL" id="SNZR01000018">
    <property type="protein sequence ID" value="TDR85264.1"/>
    <property type="molecule type" value="Genomic_DNA"/>
</dbReference>
<proteinExistence type="predicted"/>
<comment type="caution">
    <text evidence="2">The sequence shown here is derived from an EMBL/GenBank/DDBJ whole genome shotgun (WGS) entry which is preliminary data.</text>
</comment>
<gene>
    <name evidence="2" type="ORF">EV668_4813</name>
</gene>
<dbReference type="RefSeq" id="WP_133774941.1">
    <property type="nucleotide sequence ID" value="NZ_SNZR01000018.1"/>
</dbReference>
<name>A0A4R7BIW6_9HYPH</name>
<dbReference type="PANTHER" id="PTHR46623:SF6">
    <property type="entry name" value="ALPHA_BETA-HYDROLASES SUPERFAMILY PROTEIN"/>
    <property type="match status" value="1"/>
</dbReference>
<dbReference type="SUPFAM" id="SSF53474">
    <property type="entry name" value="alpha/beta-Hydrolases"/>
    <property type="match status" value="1"/>
</dbReference>
<dbReference type="InterPro" id="IPR051049">
    <property type="entry name" value="Dienelactone_hydrolase-like"/>
</dbReference>
<dbReference type="OrthoDB" id="9771666at2"/>
<sequence length="232" mass="25273">MGTFVDITAKDGRSFKAFLAEPETPNGAGLIVLPEVYNVNEWVKSVAERYASRGFTVLAPDLFWRQEPGVHLGYDQPERARAQGEEVDVDGVVSDLGPLAAELRRRLGSAAKVGVIGFCLGGRIALLGGIREPVDAVVAYYGVKLDRHLDELPKLSVPALIYFGADDPWIPGETVDAVQAIYSDHPNVEFFRYPETGHAFAREGYEPYRPDAAKLAEQRALELFGKAIVGGA</sequence>
<dbReference type="AlphaFoldDB" id="A0A4R7BIW6"/>
<keyword evidence="2" id="KW-0378">Hydrolase</keyword>
<dbReference type="GO" id="GO:0016787">
    <property type="term" value="F:hydrolase activity"/>
    <property type="evidence" value="ECO:0007669"/>
    <property type="project" value="UniProtKB-KW"/>
</dbReference>
<protein>
    <submittedName>
        <fullName evidence="2">Dienelactone hydrolase</fullName>
    </submittedName>
</protein>
<dbReference type="PANTHER" id="PTHR46623">
    <property type="entry name" value="CARBOXYMETHYLENEBUTENOLIDASE-RELATED"/>
    <property type="match status" value="1"/>
</dbReference>
<evidence type="ECO:0000259" key="1">
    <source>
        <dbReference type="Pfam" id="PF01738"/>
    </source>
</evidence>
<evidence type="ECO:0000313" key="2">
    <source>
        <dbReference type="EMBL" id="TDR85264.1"/>
    </source>
</evidence>
<dbReference type="InterPro" id="IPR029058">
    <property type="entry name" value="AB_hydrolase_fold"/>
</dbReference>
<feature type="domain" description="Dienelactone hydrolase" evidence="1">
    <location>
        <begin position="15"/>
        <end position="226"/>
    </location>
</feature>